<keyword evidence="1" id="KW-0732">Signal</keyword>
<evidence type="ECO:0000256" key="1">
    <source>
        <dbReference type="SAM" id="SignalP"/>
    </source>
</evidence>
<organism evidence="2 3">
    <name type="scientific">Microthyrium microscopicum</name>
    <dbReference type="NCBI Taxonomy" id="703497"/>
    <lineage>
        <taxon>Eukaryota</taxon>
        <taxon>Fungi</taxon>
        <taxon>Dikarya</taxon>
        <taxon>Ascomycota</taxon>
        <taxon>Pezizomycotina</taxon>
        <taxon>Dothideomycetes</taxon>
        <taxon>Dothideomycetes incertae sedis</taxon>
        <taxon>Microthyriales</taxon>
        <taxon>Microthyriaceae</taxon>
        <taxon>Microthyrium</taxon>
    </lineage>
</organism>
<accession>A0A6A6TUN8</accession>
<gene>
    <name evidence="2" type="ORF">BT63DRAFT_461534</name>
</gene>
<keyword evidence="3" id="KW-1185">Reference proteome</keyword>
<evidence type="ECO:0000313" key="2">
    <source>
        <dbReference type="EMBL" id="KAF2663156.1"/>
    </source>
</evidence>
<dbReference type="Proteomes" id="UP000799302">
    <property type="component" value="Unassembled WGS sequence"/>
</dbReference>
<name>A0A6A6TUN8_9PEZI</name>
<dbReference type="EMBL" id="MU004247">
    <property type="protein sequence ID" value="KAF2663156.1"/>
    <property type="molecule type" value="Genomic_DNA"/>
</dbReference>
<feature type="signal peptide" evidence="1">
    <location>
        <begin position="1"/>
        <end position="18"/>
    </location>
</feature>
<reference evidence="2" key="1">
    <citation type="journal article" date="2020" name="Stud. Mycol.">
        <title>101 Dothideomycetes genomes: a test case for predicting lifestyles and emergence of pathogens.</title>
        <authorList>
            <person name="Haridas S."/>
            <person name="Albert R."/>
            <person name="Binder M."/>
            <person name="Bloem J."/>
            <person name="Labutti K."/>
            <person name="Salamov A."/>
            <person name="Andreopoulos B."/>
            <person name="Baker S."/>
            <person name="Barry K."/>
            <person name="Bills G."/>
            <person name="Bluhm B."/>
            <person name="Cannon C."/>
            <person name="Castanera R."/>
            <person name="Culley D."/>
            <person name="Daum C."/>
            <person name="Ezra D."/>
            <person name="Gonzalez J."/>
            <person name="Henrissat B."/>
            <person name="Kuo A."/>
            <person name="Liang C."/>
            <person name="Lipzen A."/>
            <person name="Lutzoni F."/>
            <person name="Magnuson J."/>
            <person name="Mondo S."/>
            <person name="Nolan M."/>
            <person name="Ohm R."/>
            <person name="Pangilinan J."/>
            <person name="Park H.-J."/>
            <person name="Ramirez L."/>
            <person name="Alfaro M."/>
            <person name="Sun H."/>
            <person name="Tritt A."/>
            <person name="Yoshinaga Y."/>
            <person name="Zwiers L.-H."/>
            <person name="Turgeon B."/>
            <person name="Goodwin S."/>
            <person name="Spatafora J."/>
            <person name="Crous P."/>
            <person name="Grigoriev I."/>
        </authorList>
    </citation>
    <scope>NUCLEOTIDE SEQUENCE</scope>
    <source>
        <strain evidence="2">CBS 115976</strain>
    </source>
</reference>
<dbReference type="AlphaFoldDB" id="A0A6A6TUN8"/>
<feature type="chain" id="PRO_5025394750" evidence="1">
    <location>
        <begin position="19"/>
        <end position="84"/>
    </location>
</feature>
<evidence type="ECO:0000313" key="3">
    <source>
        <dbReference type="Proteomes" id="UP000799302"/>
    </source>
</evidence>
<dbReference type="PROSITE" id="PS51257">
    <property type="entry name" value="PROKAR_LIPOPROTEIN"/>
    <property type="match status" value="1"/>
</dbReference>
<proteinExistence type="predicted"/>
<sequence length="84" mass="8404">MKFTTTALLVSIVGFACGLPNAAPEPTVTAAAVLPPVRAATSGQSYAALQTANCNSADCSTTTAQSTSACSLHLCSLWGIKSIA</sequence>
<protein>
    <submittedName>
        <fullName evidence="2">Uncharacterized protein</fullName>
    </submittedName>
</protein>